<dbReference type="PANTHER" id="PTHR16537">
    <property type="entry name" value="SJOEGREN SYNDROME/SCLERODERMA AUTOANTIGEN 1"/>
    <property type="match status" value="1"/>
</dbReference>
<dbReference type="AlphaFoldDB" id="A0A8U0PB36"/>
<dbReference type="PANTHER" id="PTHR16537:SF1">
    <property type="entry name" value="PROTEIN ZNRD2"/>
    <property type="match status" value="1"/>
</dbReference>
<dbReference type="Proteomes" id="UP000808372">
    <property type="component" value="Chromosome 26"/>
</dbReference>
<reference evidence="2" key="1">
    <citation type="submission" date="2025-08" db="UniProtKB">
        <authorList>
            <consortium name="RefSeq"/>
        </authorList>
    </citation>
    <scope>IDENTIFICATION</scope>
    <source>
        <tissue evidence="2">White muscle</tissue>
    </source>
</reference>
<keyword evidence="1" id="KW-1185">Reference proteome</keyword>
<proteinExistence type="predicted"/>
<dbReference type="InterPro" id="IPR009563">
    <property type="entry name" value="SSSCA1"/>
</dbReference>
<evidence type="ECO:0000313" key="1">
    <source>
        <dbReference type="Proteomes" id="UP000808372"/>
    </source>
</evidence>
<name>A0A8U0PB36_SALNM</name>
<dbReference type="InterPro" id="IPR051888">
    <property type="entry name" value="UPF0148_domain"/>
</dbReference>
<gene>
    <name evidence="2" type="primary">LOC120021428</name>
</gene>
<organism evidence="1 2">
    <name type="scientific">Salvelinus namaycush</name>
    <name type="common">Lake trout</name>
    <name type="synonym">Salmo namaycush</name>
    <dbReference type="NCBI Taxonomy" id="8040"/>
    <lineage>
        <taxon>Eukaryota</taxon>
        <taxon>Metazoa</taxon>
        <taxon>Chordata</taxon>
        <taxon>Craniata</taxon>
        <taxon>Vertebrata</taxon>
        <taxon>Euteleostomi</taxon>
        <taxon>Actinopterygii</taxon>
        <taxon>Neopterygii</taxon>
        <taxon>Teleostei</taxon>
        <taxon>Protacanthopterygii</taxon>
        <taxon>Salmoniformes</taxon>
        <taxon>Salmonidae</taxon>
        <taxon>Salmoninae</taxon>
        <taxon>Salvelinus</taxon>
    </lineage>
</organism>
<dbReference type="GeneID" id="120021428"/>
<accession>A0A8U0PB36</accession>
<protein>
    <submittedName>
        <fullName evidence="2">Protein ZNRD2-like isoform X2</fullName>
    </submittedName>
</protein>
<dbReference type="Pfam" id="PF06677">
    <property type="entry name" value="Auto_anti-p27"/>
    <property type="match status" value="1"/>
</dbReference>
<evidence type="ECO:0000313" key="2">
    <source>
        <dbReference type="RefSeq" id="XP_038821122.1"/>
    </source>
</evidence>
<dbReference type="RefSeq" id="XP_038821122.1">
    <property type="nucleotide sequence ID" value="XM_038965194.1"/>
</dbReference>
<sequence>MALNADDDDFEWTPPSESEMKVIHAQRERQDKISKLMGAYLLKGYKMLGECCEQCGTILLQDKQKKNYCVACQELDSDVDKDNPALNAQAALSQVRERQLASQPVHLDNGAASGLRGPLPPPANPSPALTVTPSFLPTSTPSIQPVQVAAPIVAPAPHPALSSAEDAVLHKLRWATQELQHSASVEASIQLCSLIRSCADSLRSLKELHQS</sequence>